<accession>A0AAD8NVU2</accession>
<dbReference type="Pfam" id="PF00564">
    <property type="entry name" value="PB1"/>
    <property type="match status" value="1"/>
</dbReference>
<dbReference type="PANTHER" id="PTHR31066:SF33">
    <property type="entry name" value="OS07G0556300 PROTEIN"/>
    <property type="match status" value="1"/>
</dbReference>
<feature type="domain" description="PB1" evidence="2">
    <location>
        <begin position="60"/>
        <end position="164"/>
    </location>
</feature>
<dbReference type="FunFam" id="3.10.20.90:FF:000058">
    <property type="entry name" value="Octicosapeptide/phox/Bem1p domain kinase superfamily protein"/>
    <property type="match status" value="1"/>
</dbReference>
<evidence type="ECO:0000259" key="2">
    <source>
        <dbReference type="PROSITE" id="PS51745"/>
    </source>
</evidence>
<organism evidence="3 4">
    <name type="scientific">Tagetes erecta</name>
    <name type="common">African marigold</name>
    <dbReference type="NCBI Taxonomy" id="13708"/>
    <lineage>
        <taxon>Eukaryota</taxon>
        <taxon>Viridiplantae</taxon>
        <taxon>Streptophyta</taxon>
        <taxon>Embryophyta</taxon>
        <taxon>Tracheophyta</taxon>
        <taxon>Spermatophyta</taxon>
        <taxon>Magnoliopsida</taxon>
        <taxon>eudicotyledons</taxon>
        <taxon>Gunneridae</taxon>
        <taxon>Pentapetalae</taxon>
        <taxon>asterids</taxon>
        <taxon>campanulids</taxon>
        <taxon>Asterales</taxon>
        <taxon>Asteraceae</taxon>
        <taxon>Asteroideae</taxon>
        <taxon>Heliantheae alliance</taxon>
        <taxon>Tageteae</taxon>
        <taxon>Tagetes</taxon>
    </lineage>
</organism>
<protein>
    <recommendedName>
        <fullName evidence="2">PB1 domain-containing protein</fullName>
    </recommendedName>
</protein>
<proteinExistence type="predicted"/>
<evidence type="ECO:0000313" key="4">
    <source>
        <dbReference type="Proteomes" id="UP001229421"/>
    </source>
</evidence>
<reference evidence="3" key="1">
    <citation type="journal article" date="2023" name="bioRxiv">
        <title>Improved chromosome-level genome assembly for marigold (Tagetes erecta).</title>
        <authorList>
            <person name="Jiang F."/>
            <person name="Yuan L."/>
            <person name="Wang S."/>
            <person name="Wang H."/>
            <person name="Xu D."/>
            <person name="Wang A."/>
            <person name="Fan W."/>
        </authorList>
    </citation>
    <scope>NUCLEOTIDE SEQUENCE</scope>
    <source>
        <strain evidence="3">WSJ</strain>
        <tissue evidence="3">Leaf</tissue>
    </source>
</reference>
<dbReference type="CDD" id="cd06410">
    <property type="entry name" value="PB1_UP2"/>
    <property type="match status" value="1"/>
</dbReference>
<dbReference type="InterPro" id="IPR053793">
    <property type="entry name" value="PB1-like"/>
</dbReference>
<dbReference type="InterPro" id="IPR000270">
    <property type="entry name" value="PB1_dom"/>
</dbReference>
<keyword evidence="4" id="KW-1185">Reference proteome</keyword>
<comment type="caution">
    <text evidence="3">The sequence shown here is derived from an EMBL/GenBank/DDBJ whole genome shotgun (WGS) entry which is preliminary data.</text>
</comment>
<evidence type="ECO:0000256" key="1">
    <source>
        <dbReference type="SAM" id="MobiDB-lite"/>
    </source>
</evidence>
<evidence type="ECO:0000313" key="3">
    <source>
        <dbReference type="EMBL" id="KAK1422641.1"/>
    </source>
</evidence>
<name>A0AAD8NVU2_TARER</name>
<dbReference type="PROSITE" id="PS51745">
    <property type="entry name" value="PB1"/>
    <property type="match status" value="1"/>
</dbReference>
<dbReference type="SUPFAM" id="SSF54277">
    <property type="entry name" value="CAD &amp; PB1 domains"/>
    <property type="match status" value="1"/>
</dbReference>
<dbReference type="SMART" id="SM00666">
    <property type="entry name" value="PB1"/>
    <property type="match status" value="1"/>
</dbReference>
<dbReference type="PANTHER" id="PTHR31066">
    <property type="entry name" value="OS05G0427100 PROTEIN-RELATED"/>
    <property type="match status" value="1"/>
</dbReference>
<dbReference type="EMBL" id="JAUHHV010000005">
    <property type="protein sequence ID" value="KAK1422641.1"/>
    <property type="molecule type" value="Genomic_DNA"/>
</dbReference>
<dbReference type="Gene3D" id="3.10.20.90">
    <property type="entry name" value="Phosphatidylinositol 3-kinase Catalytic Subunit, Chain A, domain 1"/>
    <property type="match status" value="1"/>
</dbReference>
<dbReference type="InterPro" id="IPR053198">
    <property type="entry name" value="Gynoecium_Dev_Regulator"/>
</dbReference>
<gene>
    <name evidence="3" type="ORF">QVD17_17927</name>
</gene>
<sequence length="442" mass="48886">MKFNTTLDLPLLTTMTNTTTHYTGDQVSATIESETCSPRSDQQFIDNNNRVYHDTTTQARVRFMCSFGGKILPRPHDNQLRYVGGDTRIVSVLRHNTTFSTLQNKLSKLSGKTDICVKYQLPNEDLDALITVTSDEDVENMMDEYDRLAHNNKTARLRIFLFPTDASLSRASSISSLLDGSIKREHWFLDALNGGRTLERGRSEVSSIVSEVPDYLFGLDTSDDPKPKTRLVVNDNVSVSDPGSPAPRMSSPYCSTSSTLGHTMPPPIPNLQPIKTKLDNTAPVISEPKETVIEHVPEANDPVIMKQTDYTGQPMYYIHQTSQPAPVQEMPVYYMQPPGLMPQENVQVQPVPIRGQYGQQFIGPPGQMLLPQLSGQMFPGMRPVSGAETYDVSGRSGAGPAPVQPVYYGPRFIVPSYPGMVLQGAEEMKQSGPETTMGRAPQ</sequence>
<feature type="region of interest" description="Disordered" evidence="1">
    <location>
        <begin position="235"/>
        <end position="259"/>
    </location>
</feature>
<dbReference type="Proteomes" id="UP001229421">
    <property type="component" value="Unassembled WGS sequence"/>
</dbReference>
<dbReference type="AlphaFoldDB" id="A0AAD8NVU2"/>